<evidence type="ECO:0000313" key="1">
    <source>
        <dbReference type="EMBL" id="PNR28062.1"/>
    </source>
</evidence>
<reference evidence="2" key="3">
    <citation type="submission" date="2020-12" db="UniProtKB">
        <authorList>
            <consortium name="EnsemblPlants"/>
        </authorList>
    </citation>
    <scope>IDENTIFICATION</scope>
</reference>
<dbReference type="EMBL" id="ABEU02000024">
    <property type="protein sequence ID" value="PNR28062.1"/>
    <property type="molecule type" value="Genomic_DNA"/>
</dbReference>
<evidence type="ECO:0000313" key="2">
    <source>
        <dbReference type="EnsemblPlants" id="PAC:32908761.CDS.1"/>
    </source>
</evidence>
<reference evidence="1 3" key="1">
    <citation type="journal article" date="2008" name="Science">
        <title>The Physcomitrella genome reveals evolutionary insights into the conquest of land by plants.</title>
        <authorList>
            <person name="Rensing S."/>
            <person name="Lang D."/>
            <person name="Zimmer A."/>
            <person name="Terry A."/>
            <person name="Salamov A."/>
            <person name="Shapiro H."/>
            <person name="Nishiyama T."/>
            <person name="Perroud P.-F."/>
            <person name="Lindquist E."/>
            <person name="Kamisugi Y."/>
            <person name="Tanahashi T."/>
            <person name="Sakakibara K."/>
            <person name="Fujita T."/>
            <person name="Oishi K."/>
            <person name="Shin-I T."/>
            <person name="Kuroki Y."/>
            <person name="Toyoda A."/>
            <person name="Suzuki Y."/>
            <person name="Hashimoto A."/>
            <person name="Yamaguchi K."/>
            <person name="Sugano A."/>
            <person name="Kohara Y."/>
            <person name="Fujiyama A."/>
            <person name="Anterola A."/>
            <person name="Aoki S."/>
            <person name="Ashton N."/>
            <person name="Barbazuk W.B."/>
            <person name="Barker E."/>
            <person name="Bennetzen J."/>
            <person name="Bezanilla M."/>
            <person name="Blankenship R."/>
            <person name="Cho S.H."/>
            <person name="Dutcher S."/>
            <person name="Estelle M."/>
            <person name="Fawcett J.A."/>
            <person name="Gundlach H."/>
            <person name="Hanada K."/>
            <person name="Heyl A."/>
            <person name="Hicks K.A."/>
            <person name="Hugh J."/>
            <person name="Lohr M."/>
            <person name="Mayer K."/>
            <person name="Melkozernov A."/>
            <person name="Murata T."/>
            <person name="Nelson D."/>
            <person name="Pils B."/>
            <person name="Prigge M."/>
            <person name="Reiss B."/>
            <person name="Renner T."/>
            <person name="Rombauts S."/>
            <person name="Rushton P."/>
            <person name="Sanderfoot A."/>
            <person name="Schween G."/>
            <person name="Shiu S.-H."/>
            <person name="Stueber K."/>
            <person name="Theodoulou F.L."/>
            <person name="Tu H."/>
            <person name="Van de Peer Y."/>
            <person name="Verrier P.J."/>
            <person name="Waters E."/>
            <person name="Wood A."/>
            <person name="Yang L."/>
            <person name="Cove D."/>
            <person name="Cuming A."/>
            <person name="Hasebe M."/>
            <person name="Lucas S."/>
            <person name="Mishler D.B."/>
            <person name="Reski R."/>
            <person name="Grigoriev I."/>
            <person name="Quatrano R.S."/>
            <person name="Boore J.L."/>
        </authorList>
    </citation>
    <scope>NUCLEOTIDE SEQUENCE [LARGE SCALE GENOMIC DNA]</scope>
    <source>
        <strain evidence="2 3">cv. Gransden 2004</strain>
    </source>
</reference>
<dbReference type="InParanoid" id="A0A2K1IFL0"/>
<reference evidence="1 3" key="2">
    <citation type="journal article" date="2018" name="Plant J.">
        <title>The Physcomitrella patens chromosome-scale assembly reveals moss genome structure and evolution.</title>
        <authorList>
            <person name="Lang D."/>
            <person name="Ullrich K.K."/>
            <person name="Murat F."/>
            <person name="Fuchs J."/>
            <person name="Jenkins J."/>
            <person name="Haas F.B."/>
            <person name="Piednoel M."/>
            <person name="Gundlach H."/>
            <person name="Van Bel M."/>
            <person name="Meyberg R."/>
            <person name="Vives C."/>
            <person name="Morata J."/>
            <person name="Symeonidi A."/>
            <person name="Hiss M."/>
            <person name="Muchero W."/>
            <person name="Kamisugi Y."/>
            <person name="Saleh O."/>
            <person name="Blanc G."/>
            <person name="Decker E.L."/>
            <person name="van Gessel N."/>
            <person name="Grimwood J."/>
            <person name="Hayes R.D."/>
            <person name="Graham S.W."/>
            <person name="Gunter L.E."/>
            <person name="McDaniel S.F."/>
            <person name="Hoernstein S.N.W."/>
            <person name="Larsson A."/>
            <person name="Li F.W."/>
            <person name="Perroud P.F."/>
            <person name="Phillips J."/>
            <person name="Ranjan P."/>
            <person name="Rokshar D.S."/>
            <person name="Rothfels C.J."/>
            <person name="Schneider L."/>
            <person name="Shu S."/>
            <person name="Stevenson D.W."/>
            <person name="Thummler F."/>
            <person name="Tillich M."/>
            <person name="Villarreal Aguilar J.C."/>
            <person name="Widiez T."/>
            <person name="Wong G.K."/>
            <person name="Wymore A."/>
            <person name="Zhang Y."/>
            <person name="Zimmer A.D."/>
            <person name="Quatrano R.S."/>
            <person name="Mayer K.F.X."/>
            <person name="Goodstein D."/>
            <person name="Casacuberta J.M."/>
            <person name="Vandepoele K."/>
            <person name="Reski R."/>
            <person name="Cuming A.C."/>
            <person name="Tuskan G.A."/>
            <person name="Maumus F."/>
            <person name="Salse J."/>
            <person name="Schmutz J."/>
            <person name="Rensing S.A."/>
        </authorList>
    </citation>
    <scope>NUCLEOTIDE SEQUENCE [LARGE SCALE GENOMIC DNA]</scope>
    <source>
        <strain evidence="2 3">cv. Gransden 2004</strain>
    </source>
</reference>
<dbReference type="Gramene" id="Pp3c24_5060V3.2">
    <property type="protein sequence ID" value="PAC:32908762.CDS.1"/>
    <property type="gene ID" value="Pp3c24_5060"/>
</dbReference>
<name>A0A2K1IFL0_PHYPA</name>
<sequence>MDALRRADANVAHAANRWQHFKWKLRHPFHNQKWKLRGRLNHYNPFYYLGRIAHNIKYMFTGRR</sequence>
<accession>A0A2K1IFL0</accession>
<dbReference type="AlphaFoldDB" id="A0A2K1IFL0"/>
<keyword evidence="3" id="KW-1185">Reference proteome</keyword>
<dbReference type="EnsemblPlants" id="Pp3c24_5060V3.1">
    <property type="protein sequence ID" value="PAC:32908761.CDS.1"/>
    <property type="gene ID" value="Pp3c24_5060"/>
</dbReference>
<proteinExistence type="predicted"/>
<organism evidence="1">
    <name type="scientific">Physcomitrium patens</name>
    <name type="common">Spreading-leaved earth moss</name>
    <name type="synonym">Physcomitrella patens</name>
    <dbReference type="NCBI Taxonomy" id="3218"/>
    <lineage>
        <taxon>Eukaryota</taxon>
        <taxon>Viridiplantae</taxon>
        <taxon>Streptophyta</taxon>
        <taxon>Embryophyta</taxon>
        <taxon>Bryophyta</taxon>
        <taxon>Bryophytina</taxon>
        <taxon>Bryopsida</taxon>
        <taxon>Funariidae</taxon>
        <taxon>Funariales</taxon>
        <taxon>Funariaceae</taxon>
        <taxon>Physcomitrium</taxon>
    </lineage>
</organism>
<gene>
    <name evidence="1" type="ORF">PHYPA_028654</name>
</gene>
<dbReference type="EnsemblPlants" id="Pp3c24_5060V3.2">
    <property type="protein sequence ID" value="PAC:32908762.CDS.1"/>
    <property type="gene ID" value="Pp3c24_5060"/>
</dbReference>
<dbReference type="PaxDb" id="3218-PP1S274_68V6.1"/>
<evidence type="ECO:0000313" key="3">
    <source>
        <dbReference type="Proteomes" id="UP000006727"/>
    </source>
</evidence>
<dbReference type="Proteomes" id="UP000006727">
    <property type="component" value="Chromosome 24"/>
</dbReference>
<dbReference type="Gramene" id="Pp3c24_5060V3.1">
    <property type="protein sequence ID" value="PAC:32908761.CDS.1"/>
    <property type="gene ID" value="Pp3c24_5060"/>
</dbReference>
<protein>
    <submittedName>
        <fullName evidence="1 2">Uncharacterized protein</fullName>
    </submittedName>
</protein>